<evidence type="ECO:0000256" key="15">
    <source>
        <dbReference type="ARBA" id="ARBA00047527"/>
    </source>
</evidence>
<sequence>MEVHNLFSHFHSHDVPEEKLIIHGGKELSGHVTISGSKNSSLALLAATLCCNGISKFQNVPVSLSDIQKMILVLQSLGARFEYNRINGEMFVETNGVVSAEPDHVAVSEIRGGFFVLGPLLSRFGEAVVALPGGCDIGARPVDLYIRGLEALGGLVEIKCGKGRRLRGGSFYLDYPSVGATNTLMMAATLAHGVTKLSNVAQEPEVNDLAQFLIKCGAEIDGAGTSNLLITGKHKLYGCDEHAIMPDRIEAGTFAIAAAITRSCLSISPVVPSHLTSLLDKLKSAGCRITQTAHDTIHVSGICKENGIDRFKGTGIHIQTGPYPEFPTDLQPQMLAFLTTCNGQSVVRETVFEGRMGHVRELQKMGAKIQVYGNSATIYGGSNLCGSSGVLAHDLRGGASLVLAGLAASGTTEIDGVFHIDRGYEDLKGKLQSLGANVKRSSFNYYNI</sequence>
<organism evidence="17 18">
    <name type="scientific">Penstemon smallii</name>
    <dbReference type="NCBI Taxonomy" id="265156"/>
    <lineage>
        <taxon>Eukaryota</taxon>
        <taxon>Viridiplantae</taxon>
        <taxon>Streptophyta</taxon>
        <taxon>Embryophyta</taxon>
        <taxon>Tracheophyta</taxon>
        <taxon>Spermatophyta</taxon>
        <taxon>Magnoliopsida</taxon>
        <taxon>eudicotyledons</taxon>
        <taxon>Gunneridae</taxon>
        <taxon>Pentapetalae</taxon>
        <taxon>asterids</taxon>
        <taxon>lamiids</taxon>
        <taxon>Lamiales</taxon>
        <taxon>Plantaginaceae</taxon>
        <taxon>Cheloneae</taxon>
        <taxon>Penstemon</taxon>
    </lineage>
</organism>
<keyword evidence="7" id="KW-0573">Peptidoglycan synthesis</keyword>
<evidence type="ECO:0000313" key="18">
    <source>
        <dbReference type="Proteomes" id="UP001634393"/>
    </source>
</evidence>
<dbReference type="InterPro" id="IPR013792">
    <property type="entry name" value="RNA3'P_cycl/enolpyr_Trfase_a/b"/>
</dbReference>
<keyword evidence="8" id="KW-0131">Cell cycle</keyword>
<protein>
    <recommendedName>
        <fullName evidence="12">UDP-N-acetylglucosamine 1-carboxyvinyltransferase</fullName>
        <ecNumber evidence="11">2.5.1.7</ecNumber>
    </recommendedName>
    <alternativeName>
        <fullName evidence="13">Enoylpyruvate transferase</fullName>
    </alternativeName>
    <alternativeName>
        <fullName evidence="14">UDP-N-acetylglucosamine enolpyruvyl transferase</fullName>
    </alternativeName>
</protein>
<evidence type="ECO:0000256" key="5">
    <source>
        <dbReference type="ARBA" id="ARBA00022679"/>
    </source>
</evidence>
<evidence type="ECO:0000256" key="7">
    <source>
        <dbReference type="ARBA" id="ARBA00022984"/>
    </source>
</evidence>
<comment type="similarity">
    <text evidence="10">Belongs to the EPSP synthase family. MurA subfamily.</text>
</comment>
<keyword evidence="5" id="KW-0808">Transferase</keyword>
<dbReference type="EMBL" id="JBJXBP010000007">
    <property type="protein sequence ID" value="KAL3821417.1"/>
    <property type="molecule type" value="Genomic_DNA"/>
</dbReference>
<comment type="caution">
    <text evidence="17">The sequence shown here is derived from an EMBL/GenBank/DDBJ whole genome shotgun (WGS) entry which is preliminary data.</text>
</comment>
<evidence type="ECO:0000256" key="6">
    <source>
        <dbReference type="ARBA" id="ARBA00022960"/>
    </source>
</evidence>
<dbReference type="PANTHER" id="PTHR43783:SF1">
    <property type="entry name" value="UDP-N-ACETYLGLUCOSAMINE 1-CARBOXYVINYLTRANSFERASE"/>
    <property type="match status" value="1"/>
</dbReference>
<dbReference type="PANTHER" id="PTHR43783">
    <property type="entry name" value="UDP-N-ACETYLGLUCOSAMINE 1-CARBOXYVINYLTRANSFERASE"/>
    <property type="match status" value="1"/>
</dbReference>
<dbReference type="NCBIfam" id="TIGR01072">
    <property type="entry name" value="murA"/>
    <property type="match status" value="1"/>
</dbReference>
<evidence type="ECO:0000256" key="8">
    <source>
        <dbReference type="ARBA" id="ARBA00023306"/>
    </source>
</evidence>
<dbReference type="InterPro" id="IPR050068">
    <property type="entry name" value="MurA_subfamily"/>
</dbReference>
<evidence type="ECO:0000256" key="12">
    <source>
        <dbReference type="ARBA" id="ARBA00039754"/>
    </source>
</evidence>
<comment type="pathway">
    <text evidence="2">Cell wall biogenesis; peptidoglycan biosynthesis.</text>
</comment>
<evidence type="ECO:0000256" key="1">
    <source>
        <dbReference type="ARBA" id="ARBA00004496"/>
    </source>
</evidence>
<evidence type="ECO:0000256" key="9">
    <source>
        <dbReference type="ARBA" id="ARBA00023316"/>
    </source>
</evidence>
<dbReference type="InterPro" id="IPR005750">
    <property type="entry name" value="UDP_GlcNAc_COvinyl_MurA"/>
</dbReference>
<keyword evidence="6" id="KW-0133">Cell shape</keyword>
<dbReference type="InterPro" id="IPR036968">
    <property type="entry name" value="Enolpyruvate_Tfrase_sf"/>
</dbReference>
<evidence type="ECO:0000256" key="4">
    <source>
        <dbReference type="ARBA" id="ARBA00022618"/>
    </source>
</evidence>
<dbReference type="HAMAP" id="MF_00111">
    <property type="entry name" value="MurA"/>
    <property type="match status" value="1"/>
</dbReference>
<evidence type="ECO:0000256" key="13">
    <source>
        <dbReference type="ARBA" id="ARBA00042443"/>
    </source>
</evidence>
<dbReference type="SUPFAM" id="SSF55205">
    <property type="entry name" value="EPT/RTPC-like"/>
    <property type="match status" value="1"/>
</dbReference>
<dbReference type="GO" id="GO:0008760">
    <property type="term" value="F:UDP-N-acetylglucosamine 1-carboxyvinyltransferase activity"/>
    <property type="evidence" value="ECO:0007669"/>
    <property type="project" value="UniProtKB-EC"/>
</dbReference>
<dbReference type="EC" id="2.5.1.7" evidence="11"/>
<proteinExistence type="inferred from homology"/>
<dbReference type="GO" id="GO:0071555">
    <property type="term" value="P:cell wall organization"/>
    <property type="evidence" value="ECO:0007669"/>
    <property type="project" value="UniProtKB-KW"/>
</dbReference>
<name>A0ABD3SAA2_9LAMI</name>
<evidence type="ECO:0000256" key="10">
    <source>
        <dbReference type="ARBA" id="ARBA00038367"/>
    </source>
</evidence>
<accession>A0ABD3SAA2</accession>
<dbReference type="CDD" id="cd01555">
    <property type="entry name" value="UdpNAET"/>
    <property type="match status" value="1"/>
</dbReference>
<dbReference type="Proteomes" id="UP001634393">
    <property type="component" value="Unassembled WGS sequence"/>
</dbReference>
<dbReference type="Pfam" id="PF00275">
    <property type="entry name" value="EPSP_synthase"/>
    <property type="match status" value="1"/>
</dbReference>
<comment type="catalytic activity">
    <reaction evidence="15">
        <text>phosphoenolpyruvate + UDP-N-acetyl-alpha-D-glucosamine = UDP-N-acetyl-3-O-(1-carboxyvinyl)-alpha-D-glucosamine + phosphate</text>
        <dbReference type="Rhea" id="RHEA:18681"/>
        <dbReference type="ChEBI" id="CHEBI:43474"/>
        <dbReference type="ChEBI" id="CHEBI:57705"/>
        <dbReference type="ChEBI" id="CHEBI:58702"/>
        <dbReference type="ChEBI" id="CHEBI:68483"/>
        <dbReference type="EC" id="2.5.1.7"/>
    </reaction>
</comment>
<dbReference type="GO" id="GO:0005737">
    <property type="term" value="C:cytoplasm"/>
    <property type="evidence" value="ECO:0007669"/>
    <property type="project" value="UniProtKB-SubCell"/>
</dbReference>
<keyword evidence="3" id="KW-0963">Cytoplasm</keyword>
<evidence type="ECO:0000256" key="14">
    <source>
        <dbReference type="ARBA" id="ARBA00042842"/>
    </source>
</evidence>
<evidence type="ECO:0000256" key="2">
    <source>
        <dbReference type="ARBA" id="ARBA00004752"/>
    </source>
</evidence>
<feature type="domain" description="Enolpyruvate transferase" evidence="16">
    <location>
        <begin position="23"/>
        <end position="431"/>
    </location>
</feature>
<evidence type="ECO:0000256" key="11">
    <source>
        <dbReference type="ARBA" id="ARBA00039108"/>
    </source>
</evidence>
<evidence type="ECO:0000256" key="3">
    <source>
        <dbReference type="ARBA" id="ARBA00022490"/>
    </source>
</evidence>
<dbReference type="GO" id="GO:0008360">
    <property type="term" value="P:regulation of cell shape"/>
    <property type="evidence" value="ECO:0007669"/>
    <property type="project" value="UniProtKB-KW"/>
</dbReference>
<dbReference type="InterPro" id="IPR001986">
    <property type="entry name" value="Enolpyruvate_Tfrase_dom"/>
</dbReference>
<keyword evidence="18" id="KW-1185">Reference proteome</keyword>
<reference evidence="17 18" key="1">
    <citation type="submission" date="2024-12" db="EMBL/GenBank/DDBJ databases">
        <title>The unique morphological basis and parallel evolutionary history of personate flowers in Penstemon.</title>
        <authorList>
            <person name="Depatie T.H."/>
            <person name="Wessinger C.A."/>
        </authorList>
    </citation>
    <scope>NUCLEOTIDE SEQUENCE [LARGE SCALE GENOMIC DNA]</scope>
    <source>
        <strain evidence="17">WTNN_2</strain>
        <tissue evidence="17">Leaf</tissue>
    </source>
</reference>
<comment type="subcellular location">
    <subcellularLocation>
        <location evidence="1">Cytoplasm</location>
    </subcellularLocation>
</comment>
<keyword evidence="4" id="KW-0132">Cell division</keyword>
<dbReference type="NCBIfam" id="NF006873">
    <property type="entry name" value="PRK09369.1"/>
    <property type="match status" value="1"/>
</dbReference>
<gene>
    <name evidence="17" type="ORF">ACJIZ3_007322</name>
</gene>
<keyword evidence="9" id="KW-0961">Cell wall biogenesis/degradation</keyword>
<evidence type="ECO:0000313" key="17">
    <source>
        <dbReference type="EMBL" id="KAL3821417.1"/>
    </source>
</evidence>
<dbReference type="Gene3D" id="3.65.10.10">
    <property type="entry name" value="Enolpyruvate transferase domain"/>
    <property type="match status" value="2"/>
</dbReference>
<dbReference type="AlphaFoldDB" id="A0ABD3SAA2"/>
<dbReference type="GO" id="GO:0051301">
    <property type="term" value="P:cell division"/>
    <property type="evidence" value="ECO:0007669"/>
    <property type="project" value="UniProtKB-KW"/>
</dbReference>
<evidence type="ECO:0000259" key="16">
    <source>
        <dbReference type="Pfam" id="PF00275"/>
    </source>
</evidence>